<dbReference type="GO" id="GO:0005829">
    <property type="term" value="C:cytosol"/>
    <property type="evidence" value="ECO:0007669"/>
    <property type="project" value="TreeGrafter"/>
</dbReference>
<dbReference type="Gene3D" id="3.90.105.10">
    <property type="entry name" value="Molybdopterin biosynthesis moea protein, domain 2"/>
    <property type="match status" value="1"/>
</dbReference>
<evidence type="ECO:0000313" key="13">
    <source>
        <dbReference type="EMBL" id="RTR05004.1"/>
    </source>
</evidence>
<name>A0A431V5G6_9GAMM</name>
<dbReference type="FunFam" id="3.40.980.10:FF:000004">
    <property type="entry name" value="Molybdopterin molybdenumtransferase"/>
    <property type="match status" value="1"/>
</dbReference>
<dbReference type="Pfam" id="PF00994">
    <property type="entry name" value="MoCF_biosynth"/>
    <property type="match status" value="1"/>
</dbReference>
<dbReference type="NCBIfam" id="NF045515">
    <property type="entry name" value="Glp_gephyrin"/>
    <property type="match status" value="1"/>
</dbReference>
<evidence type="ECO:0000256" key="3">
    <source>
        <dbReference type="ARBA" id="ARBA00005046"/>
    </source>
</evidence>
<dbReference type="InterPro" id="IPR038987">
    <property type="entry name" value="MoeA-like"/>
</dbReference>
<dbReference type="EMBL" id="RXNS01000006">
    <property type="protein sequence ID" value="RTR05004.1"/>
    <property type="molecule type" value="Genomic_DNA"/>
</dbReference>
<keyword evidence="5 11" id="KW-0500">Molybdenum</keyword>
<dbReference type="AlphaFoldDB" id="A0A431V5G6"/>
<dbReference type="Gene3D" id="2.40.340.10">
    <property type="entry name" value="MoeA, C-terminal, domain IV"/>
    <property type="match status" value="1"/>
</dbReference>
<dbReference type="GO" id="GO:0006777">
    <property type="term" value="P:Mo-molybdopterin cofactor biosynthetic process"/>
    <property type="evidence" value="ECO:0007669"/>
    <property type="project" value="UniProtKB-UniRule"/>
</dbReference>
<keyword evidence="9 11" id="KW-0501">Molybdenum cofactor biosynthesis</keyword>
<dbReference type="InterPro" id="IPR005110">
    <property type="entry name" value="MoeA_linker/N"/>
</dbReference>
<keyword evidence="7 11" id="KW-0479">Metal-binding</keyword>
<dbReference type="CDD" id="cd00887">
    <property type="entry name" value="MoeA"/>
    <property type="match status" value="1"/>
</dbReference>
<dbReference type="InterPro" id="IPR008284">
    <property type="entry name" value="MoCF_biosynth_CS"/>
</dbReference>
<dbReference type="InterPro" id="IPR036135">
    <property type="entry name" value="MoeA_linker/N_sf"/>
</dbReference>
<dbReference type="SUPFAM" id="SSF53218">
    <property type="entry name" value="Molybdenum cofactor biosynthesis proteins"/>
    <property type="match status" value="1"/>
</dbReference>
<dbReference type="InterPro" id="IPR005111">
    <property type="entry name" value="MoeA_C_domain_IV"/>
</dbReference>
<dbReference type="Pfam" id="PF03454">
    <property type="entry name" value="MoeA_C"/>
    <property type="match status" value="1"/>
</dbReference>
<comment type="pathway">
    <text evidence="3 11">Cofactor biosynthesis; molybdopterin biosynthesis.</text>
</comment>
<accession>A0A431V5G6</accession>
<evidence type="ECO:0000313" key="14">
    <source>
        <dbReference type="Proteomes" id="UP000267400"/>
    </source>
</evidence>
<dbReference type="InterPro" id="IPR036688">
    <property type="entry name" value="MoeA_C_domain_IV_sf"/>
</dbReference>
<dbReference type="OrthoDB" id="9804758at2"/>
<dbReference type="InterPro" id="IPR001453">
    <property type="entry name" value="MoaB/Mog_dom"/>
</dbReference>
<evidence type="ECO:0000256" key="9">
    <source>
        <dbReference type="ARBA" id="ARBA00023150"/>
    </source>
</evidence>
<dbReference type="EC" id="2.10.1.1" evidence="11"/>
<evidence type="ECO:0000256" key="4">
    <source>
        <dbReference type="ARBA" id="ARBA00010763"/>
    </source>
</evidence>
<dbReference type="PANTHER" id="PTHR10192">
    <property type="entry name" value="MOLYBDOPTERIN BIOSYNTHESIS PROTEIN"/>
    <property type="match status" value="1"/>
</dbReference>
<evidence type="ECO:0000256" key="1">
    <source>
        <dbReference type="ARBA" id="ARBA00001946"/>
    </source>
</evidence>
<evidence type="ECO:0000256" key="11">
    <source>
        <dbReference type="RuleBase" id="RU365090"/>
    </source>
</evidence>
<dbReference type="SUPFAM" id="SSF63882">
    <property type="entry name" value="MoeA N-terminal region -like"/>
    <property type="match status" value="1"/>
</dbReference>
<dbReference type="InterPro" id="IPR036425">
    <property type="entry name" value="MoaB/Mog-like_dom_sf"/>
</dbReference>
<dbReference type="GO" id="GO:0046872">
    <property type="term" value="F:metal ion binding"/>
    <property type="evidence" value="ECO:0007669"/>
    <property type="project" value="UniProtKB-UniRule"/>
</dbReference>
<evidence type="ECO:0000256" key="2">
    <source>
        <dbReference type="ARBA" id="ARBA00002901"/>
    </source>
</evidence>
<organism evidence="13 14">
    <name type="scientific">Halomonas nitroreducens</name>
    <dbReference type="NCBI Taxonomy" id="447425"/>
    <lineage>
        <taxon>Bacteria</taxon>
        <taxon>Pseudomonadati</taxon>
        <taxon>Pseudomonadota</taxon>
        <taxon>Gammaproteobacteria</taxon>
        <taxon>Oceanospirillales</taxon>
        <taxon>Halomonadaceae</taxon>
        <taxon>Halomonas</taxon>
    </lineage>
</organism>
<dbReference type="RefSeq" id="WP_126482756.1">
    <property type="nucleotide sequence ID" value="NZ_RXNS01000006.1"/>
</dbReference>
<gene>
    <name evidence="13" type="ORF">EKG36_07745</name>
</gene>
<evidence type="ECO:0000256" key="6">
    <source>
        <dbReference type="ARBA" id="ARBA00022679"/>
    </source>
</evidence>
<proteinExistence type="inferred from homology"/>
<evidence type="ECO:0000256" key="5">
    <source>
        <dbReference type="ARBA" id="ARBA00022505"/>
    </source>
</evidence>
<dbReference type="GO" id="GO:0061599">
    <property type="term" value="F:molybdopterin molybdotransferase activity"/>
    <property type="evidence" value="ECO:0007669"/>
    <property type="project" value="UniProtKB-UniRule"/>
</dbReference>
<reference evidence="13 14" key="1">
    <citation type="submission" date="2018-12" db="EMBL/GenBank/DDBJ databases">
        <authorList>
            <person name="Yu L."/>
        </authorList>
    </citation>
    <scope>NUCLEOTIDE SEQUENCE [LARGE SCALE GENOMIC DNA]</scope>
    <source>
        <strain evidence="13 14">11S</strain>
    </source>
</reference>
<feature type="domain" description="MoaB/Mog" evidence="12">
    <location>
        <begin position="178"/>
        <end position="322"/>
    </location>
</feature>
<comment type="function">
    <text evidence="2 11">Catalyzes the insertion of molybdate into adenylated molybdopterin with the concomitant release of AMP.</text>
</comment>
<comment type="catalytic activity">
    <reaction evidence="10">
        <text>adenylyl-molybdopterin + molybdate = Mo-molybdopterin + AMP + H(+)</text>
        <dbReference type="Rhea" id="RHEA:35047"/>
        <dbReference type="ChEBI" id="CHEBI:15378"/>
        <dbReference type="ChEBI" id="CHEBI:36264"/>
        <dbReference type="ChEBI" id="CHEBI:62727"/>
        <dbReference type="ChEBI" id="CHEBI:71302"/>
        <dbReference type="ChEBI" id="CHEBI:456215"/>
        <dbReference type="EC" id="2.10.1.1"/>
    </reaction>
</comment>
<comment type="cofactor">
    <cofactor evidence="1 11">
        <name>Mg(2+)</name>
        <dbReference type="ChEBI" id="CHEBI:18420"/>
    </cofactor>
</comment>
<dbReference type="Gene3D" id="3.40.980.10">
    <property type="entry name" value="MoaB/Mog-like domain"/>
    <property type="match status" value="1"/>
</dbReference>
<evidence type="ECO:0000256" key="8">
    <source>
        <dbReference type="ARBA" id="ARBA00022842"/>
    </source>
</evidence>
<comment type="similarity">
    <text evidence="4 11">Belongs to the MoeA family.</text>
</comment>
<evidence type="ECO:0000256" key="10">
    <source>
        <dbReference type="ARBA" id="ARBA00047317"/>
    </source>
</evidence>
<evidence type="ECO:0000256" key="7">
    <source>
        <dbReference type="ARBA" id="ARBA00022723"/>
    </source>
</evidence>
<dbReference type="Gene3D" id="2.170.190.11">
    <property type="entry name" value="Molybdopterin biosynthesis moea protein, domain 3"/>
    <property type="match status" value="1"/>
</dbReference>
<dbReference type="PROSITE" id="PS01079">
    <property type="entry name" value="MOCF_BIOSYNTHESIS_2"/>
    <property type="match status" value="1"/>
</dbReference>
<dbReference type="Pfam" id="PF03453">
    <property type="entry name" value="MoeA_N"/>
    <property type="match status" value="1"/>
</dbReference>
<dbReference type="Proteomes" id="UP000267400">
    <property type="component" value="Unassembled WGS sequence"/>
</dbReference>
<keyword evidence="6 11" id="KW-0808">Transferase</keyword>
<keyword evidence="8 11" id="KW-0460">Magnesium</keyword>
<dbReference type="SMART" id="SM00852">
    <property type="entry name" value="MoCF_biosynth"/>
    <property type="match status" value="1"/>
</dbReference>
<dbReference type="PANTHER" id="PTHR10192:SF5">
    <property type="entry name" value="GEPHYRIN"/>
    <property type="match status" value="1"/>
</dbReference>
<keyword evidence="14" id="KW-1185">Reference proteome</keyword>
<dbReference type="UniPathway" id="UPA00344"/>
<dbReference type="SUPFAM" id="SSF63867">
    <property type="entry name" value="MoeA C-terminal domain-like"/>
    <property type="match status" value="1"/>
</dbReference>
<comment type="caution">
    <text evidence="13">The sequence shown here is derived from an EMBL/GenBank/DDBJ whole genome shotgun (WGS) entry which is preliminary data.</text>
</comment>
<evidence type="ECO:0000259" key="12">
    <source>
        <dbReference type="SMART" id="SM00852"/>
    </source>
</evidence>
<dbReference type="NCBIfam" id="TIGR00177">
    <property type="entry name" value="molyb_syn"/>
    <property type="match status" value="1"/>
</dbReference>
<protein>
    <recommendedName>
        <fullName evidence="11">Molybdopterin molybdenumtransferase</fullName>
        <ecNumber evidence="11">2.10.1.1</ecNumber>
    </recommendedName>
</protein>
<sequence>MADKHGKLQPVEAALTTLLDGVGALPAETVSSESAAGRVLAQDVMARLDVPPFDNSAMDGYALDHRDAGQWLPIVQRIAAGTHAAPLSPGGCARIFTGGEVPAGADCVVMQERVEVEGDRAWIPGTIPAADNLRRRGRDVAIGARLLAAGTRLDAAALGHLAGQGITRVEVRRRPRVALLSTGDEIVEPGRPLGPGQIYNSNRPMLRTLLTRFGAEVVRVATVPDDAEGTRRVLQEAAENADVVVTTGGVSVGEEDHVKAALETLGRLDMWRLAIRPGKPLALGRLPRQAASTGEARFVGLPGNPVSCFVGAWLFLRPLTGALLACPALAELPRLMARADFATQTGPRQHYMRVALDFTAEGIVARAFRDQNSGVLSSCIGADGLAVIPPDTTIAPGAAVDCLWLRGD</sequence>